<keyword evidence="3" id="KW-1185">Reference proteome</keyword>
<dbReference type="GO" id="GO:0061542">
    <property type="term" value="F:3-demethylubiquinol 3-O-methyltransferase activity"/>
    <property type="evidence" value="ECO:0007669"/>
    <property type="project" value="UniProtKB-EC"/>
</dbReference>
<dbReference type="GO" id="GO:0032259">
    <property type="term" value="P:methylation"/>
    <property type="evidence" value="ECO:0007669"/>
    <property type="project" value="UniProtKB-KW"/>
</dbReference>
<dbReference type="SUPFAM" id="SSF53335">
    <property type="entry name" value="S-adenosyl-L-methionine-dependent methyltransferases"/>
    <property type="match status" value="1"/>
</dbReference>
<organism evidence="2 3">
    <name type="scientific">Agromyces lapidis</name>
    <dbReference type="NCBI Taxonomy" id="279574"/>
    <lineage>
        <taxon>Bacteria</taxon>
        <taxon>Bacillati</taxon>
        <taxon>Actinomycetota</taxon>
        <taxon>Actinomycetes</taxon>
        <taxon>Micrococcales</taxon>
        <taxon>Microbacteriaceae</taxon>
        <taxon>Agromyces</taxon>
    </lineage>
</organism>
<dbReference type="Pfam" id="PF13649">
    <property type="entry name" value="Methyltransf_25"/>
    <property type="match status" value="1"/>
</dbReference>
<accession>A0ABV5STP2</accession>
<dbReference type="CDD" id="cd02440">
    <property type="entry name" value="AdoMet_MTases"/>
    <property type="match status" value="1"/>
</dbReference>
<name>A0ABV5STP2_9MICO</name>
<gene>
    <name evidence="2" type="ORF">ACFFQV_14870</name>
</gene>
<dbReference type="EC" id="2.1.1.64" evidence="2"/>
<keyword evidence="2" id="KW-0489">Methyltransferase</keyword>
<dbReference type="InterPro" id="IPR029063">
    <property type="entry name" value="SAM-dependent_MTases_sf"/>
</dbReference>
<evidence type="ECO:0000313" key="2">
    <source>
        <dbReference type="EMBL" id="MFB9643577.1"/>
    </source>
</evidence>
<dbReference type="EC" id="2.1.1.222" evidence="2"/>
<feature type="domain" description="Methyltransferase" evidence="1">
    <location>
        <begin position="97"/>
        <end position="183"/>
    </location>
</feature>
<dbReference type="InterPro" id="IPR041698">
    <property type="entry name" value="Methyltransf_25"/>
</dbReference>
<proteinExistence type="predicted"/>
<dbReference type="Gene3D" id="3.40.50.150">
    <property type="entry name" value="Vaccinia Virus protein VP39"/>
    <property type="match status" value="1"/>
</dbReference>
<protein>
    <submittedName>
        <fullName evidence="2">Class I SAM-dependent methyltransferase</fullName>
        <ecNumber evidence="2">2.1.1.222</ecNumber>
        <ecNumber evidence="2">2.1.1.64</ecNumber>
    </submittedName>
</protein>
<keyword evidence="2" id="KW-0808">Transferase</keyword>
<evidence type="ECO:0000313" key="3">
    <source>
        <dbReference type="Proteomes" id="UP001589667"/>
    </source>
</evidence>
<dbReference type="Proteomes" id="UP001589667">
    <property type="component" value="Unassembled WGS sequence"/>
</dbReference>
<sequence>MSGSAPQVRRAGSFGAGRGEPYGRLLEAAIATAVGDPSTPLRIALAEPVPDVVPARALVLRSVDGRHGPYHLDAGSWIRSATPADLTALEGTTGPTLDVGCGPGRMVRAAAARSIPALGIDIAPHAVARTRADGSLVLLRSVFERVPLEGHWQTVLLMDGNVGIGGDPESLLRRCRELLAPSGSVVVEVDPDPDLSVRAMCTVADDEGNESEPFPWARVGWAAVVAVARRAGLETVAHWEAAGRHFVRSVPSGRPA</sequence>
<reference evidence="2 3" key="1">
    <citation type="submission" date="2024-09" db="EMBL/GenBank/DDBJ databases">
        <authorList>
            <person name="Sun Q."/>
            <person name="Mori K."/>
        </authorList>
    </citation>
    <scope>NUCLEOTIDE SEQUENCE [LARGE SCALE GENOMIC DNA]</scope>
    <source>
        <strain evidence="2 3">JCM 14321</strain>
    </source>
</reference>
<evidence type="ECO:0000259" key="1">
    <source>
        <dbReference type="Pfam" id="PF13649"/>
    </source>
</evidence>
<comment type="caution">
    <text evidence="2">The sequence shown here is derived from an EMBL/GenBank/DDBJ whole genome shotgun (WGS) entry which is preliminary data.</text>
</comment>
<dbReference type="RefSeq" id="WP_157425351.1">
    <property type="nucleotide sequence ID" value="NZ_BAAANI010000003.1"/>
</dbReference>
<dbReference type="GO" id="GO:0102208">
    <property type="term" value="F:2-polyprenyl-6-hydroxyphenol methylase activity"/>
    <property type="evidence" value="ECO:0007669"/>
    <property type="project" value="UniProtKB-EC"/>
</dbReference>
<dbReference type="EMBL" id="JBHMBL010000003">
    <property type="protein sequence ID" value="MFB9643577.1"/>
    <property type="molecule type" value="Genomic_DNA"/>
</dbReference>